<reference evidence="1" key="1">
    <citation type="submission" date="2024-07" db="EMBL/GenBank/DDBJ databases">
        <authorList>
            <person name="Yu S.T."/>
        </authorList>
    </citation>
    <scope>NUCLEOTIDE SEQUENCE</scope>
    <source>
        <strain evidence="1">R39</strain>
    </source>
</reference>
<protein>
    <recommendedName>
        <fullName evidence="2">Transposase</fullName>
    </recommendedName>
</protein>
<dbReference type="RefSeq" id="WP_369224012.1">
    <property type="nucleotide sequence ID" value="NZ_CP163441.1"/>
</dbReference>
<accession>A0AB39QRV4</accession>
<gene>
    <name evidence="1" type="ORF">AB5J52_25185</name>
</gene>
<name>A0AB39QRV4_9ACTN</name>
<evidence type="ECO:0000313" key="1">
    <source>
        <dbReference type="EMBL" id="XDQ45284.1"/>
    </source>
</evidence>
<dbReference type="EMBL" id="CP163441">
    <property type="protein sequence ID" value="XDQ45284.1"/>
    <property type="molecule type" value="Genomic_DNA"/>
</dbReference>
<organism evidence="1">
    <name type="scientific">Streptomyces sp. R39</name>
    <dbReference type="NCBI Taxonomy" id="3238631"/>
    <lineage>
        <taxon>Bacteria</taxon>
        <taxon>Bacillati</taxon>
        <taxon>Actinomycetota</taxon>
        <taxon>Actinomycetes</taxon>
        <taxon>Kitasatosporales</taxon>
        <taxon>Streptomycetaceae</taxon>
        <taxon>Streptomyces</taxon>
    </lineage>
</organism>
<evidence type="ECO:0008006" key="2">
    <source>
        <dbReference type="Google" id="ProtNLM"/>
    </source>
</evidence>
<sequence>MESRRVAQGVPLEEYQLTRADHRRQEEAVAMADWVQRQVAKAPRWSDEKFKAIQELLGPPPHPSEFARWRVRLYCGHIREVRRSRSQERPDGGVTGHERCRECGLDPSVIVAVEPLVGDG</sequence>
<dbReference type="AlphaFoldDB" id="A0AB39QRV4"/>
<proteinExistence type="predicted"/>